<protein>
    <submittedName>
        <fullName evidence="2">Protein phosphatase 2C domain-containing protein</fullName>
    </submittedName>
</protein>
<sequence length="264" mass="28397">MNGRGERRRTAWRVHGLSVTGYRHRRDGVPCQDAWRADDTGPVTVLAVSDGAGSRSRSAEGSKIAVKLATDRFGRRVSGRRTEATAVHGLLRAAYREVRDEFLRQTAEAPDDFAATLTVVVLAPTWIGHLSVGDGFVLLRAGVEDGEPQFHLLPTAPEVSEYSNETVFLTSSDAEKWVRTACVRDSGVDGVLLSTDGLAQAALANSHGRPQIPNASFASTMFASLENAGDDPHADTEALAAFLRSDRVTAVNADDKTVLRAVRS</sequence>
<comment type="caution">
    <text evidence="2">The sequence shown here is derived from an EMBL/GenBank/DDBJ whole genome shotgun (WGS) entry which is preliminary data.</text>
</comment>
<name>A0A6H9YAH3_9ACTN</name>
<gene>
    <name evidence="2" type="ORF">F8566_46635</name>
</gene>
<feature type="domain" description="PPM-type phosphatase" evidence="1">
    <location>
        <begin position="20"/>
        <end position="244"/>
    </location>
</feature>
<dbReference type="Pfam" id="PF13672">
    <property type="entry name" value="PP2C_2"/>
    <property type="match status" value="1"/>
</dbReference>
<accession>A0A6H9YAH3</accession>
<keyword evidence="3" id="KW-1185">Reference proteome</keyword>
<dbReference type="Gene3D" id="3.60.40.10">
    <property type="entry name" value="PPM-type phosphatase domain"/>
    <property type="match status" value="1"/>
</dbReference>
<dbReference type="InterPro" id="IPR036457">
    <property type="entry name" value="PPM-type-like_dom_sf"/>
</dbReference>
<evidence type="ECO:0000313" key="3">
    <source>
        <dbReference type="Proteomes" id="UP000468735"/>
    </source>
</evidence>
<evidence type="ECO:0000313" key="2">
    <source>
        <dbReference type="EMBL" id="KAB2339845.1"/>
    </source>
</evidence>
<organism evidence="2 3">
    <name type="scientific">Actinomadura rudentiformis</name>
    <dbReference type="NCBI Taxonomy" id="359158"/>
    <lineage>
        <taxon>Bacteria</taxon>
        <taxon>Bacillati</taxon>
        <taxon>Actinomycetota</taxon>
        <taxon>Actinomycetes</taxon>
        <taxon>Streptosporangiales</taxon>
        <taxon>Thermomonosporaceae</taxon>
        <taxon>Actinomadura</taxon>
    </lineage>
</organism>
<dbReference type="AlphaFoldDB" id="A0A6H9YAH3"/>
<evidence type="ECO:0000259" key="1">
    <source>
        <dbReference type="Pfam" id="PF13672"/>
    </source>
</evidence>
<dbReference type="InterPro" id="IPR001932">
    <property type="entry name" value="PPM-type_phosphatase-like_dom"/>
</dbReference>
<reference evidence="2 3" key="1">
    <citation type="submission" date="2019-09" db="EMBL/GenBank/DDBJ databases">
        <title>Actinomadura physcomitrii sp. nov., a novel actinomycete isolated from moss [Physcomitrium sphaericum (Ludw) Fuernr].</title>
        <authorList>
            <person name="Zhuang X."/>
            <person name="Liu C."/>
        </authorList>
    </citation>
    <scope>NUCLEOTIDE SEQUENCE [LARGE SCALE GENOMIC DNA]</scope>
    <source>
        <strain evidence="2 3">HMC1</strain>
    </source>
</reference>
<proteinExistence type="predicted"/>
<dbReference type="SUPFAM" id="SSF81606">
    <property type="entry name" value="PP2C-like"/>
    <property type="match status" value="1"/>
</dbReference>
<dbReference type="OrthoDB" id="5102247at2"/>
<dbReference type="EMBL" id="WBMT01000033">
    <property type="protein sequence ID" value="KAB2339845.1"/>
    <property type="molecule type" value="Genomic_DNA"/>
</dbReference>
<dbReference type="Proteomes" id="UP000468735">
    <property type="component" value="Unassembled WGS sequence"/>
</dbReference>